<gene>
    <name evidence="1" type="ORF">JKA74_01890</name>
</gene>
<sequence length="65" mass="6904">MTVKSSGNVGIRTTTPKSKLHVTEGDIYIEDATKGVIMTSPDGNCWRMTVGNDGNPAFTATTCPE</sequence>
<accession>A0A935C6I8</accession>
<proteinExistence type="predicted"/>
<keyword evidence="2" id="KW-1185">Reference proteome</keyword>
<evidence type="ECO:0000313" key="2">
    <source>
        <dbReference type="Proteomes" id="UP000611723"/>
    </source>
</evidence>
<organism evidence="1 2">
    <name type="scientific">Marivirga aurantiaca</name>
    <dbReference type="NCBI Taxonomy" id="2802615"/>
    <lineage>
        <taxon>Bacteria</taxon>
        <taxon>Pseudomonadati</taxon>
        <taxon>Bacteroidota</taxon>
        <taxon>Cytophagia</taxon>
        <taxon>Cytophagales</taxon>
        <taxon>Marivirgaceae</taxon>
        <taxon>Marivirga</taxon>
    </lineage>
</organism>
<reference evidence="1" key="1">
    <citation type="submission" date="2021-01" db="EMBL/GenBank/DDBJ databases">
        <title>Marivirga aurantiaca sp. nov., isolated from intertidal surface sediments.</title>
        <authorList>
            <person name="Zhang M."/>
        </authorList>
    </citation>
    <scope>NUCLEOTIDE SEQUENCE</scope>
    <source>
        <strain evidence="1">S37H4</strain>
    </source>
</reference>
<name>A0A935C6I8_9BACT</name>
<dbReference type="Proteomes" id="UP000611723">
    <property type="component" value="Unassembled WGS sequence"/>
</dbReference>
<dbReference type="EMBL" id="JAEQBW010000001">
    <property type="protein sequence ID" value="MBK6263772.1"/>
    <property type="molecule type" value="Genomic_DNA"/>
</dbReference>
<protein>
    <submittedName>
        <fullName evidence="1">Uncharacterized protein</fullName>
    </submittedName>
</protein>
<dbReference type="RefSeq" id="WP_201429458.1">
    <property type="nucleotide sequence ID" value="NZ_JAEQBW010000001.1"/>
</dbReference>
<evidence type="ECO:0000313" key="1">
    <source>
        <dbReference type="EMBL" id="MBK6263772.1"/>
    </source>
</evidence>
<dbReference type="AlphaFoldDB" id="A0A935C6I8"/>
<comment type="caution">
    <text evidence="1">The sequence shown here is derived from an EMBL/GenBank/DDBJ whole genome shotgun (WGS) entry which is preliminary data.</text>
</comment>